<dbReference type="EMBL" id="CP020814">
    <property type="protein sequence ID" value="ARK31453.1"/>
    <property type="molecule type" value="Genomic_DNA"/>
</dbReference>
<protein>
    <recommendedName>
        <fullName evidence="1">UPF0738 protein BkAM31D_17295</fullName>
    </recommendedName>
</protein>
<dbReference type="KEGG" id="bkw:BkAM31D_17295"/>
<accession>A0A1X9MH47</accession>
<comment type="similarity">
    <text evidence="1">Belongs to the UPF0738 family.</text>
</comment>
<evidence type="ECO:0000256" key="1">
    <source>
        <dbReference type="HAMAP-Rule" id="MF_01861"/>
    </source>
</evidence>
<dbReference type="STRING" id="199441.BkAM31D_17295"/>
<dbReference type="InterPro" id="IPR020908">
    <property type="entry name" value="UPF0738"/>
</dbReference>
<dbReference type="RefSeq" id="WP_066152739.1">
    <property type="nucleotide sequence ID" value="NZ_CP020814.1"/>
</dbReference>
<name>A0A1X9MH47_9BACI</name>
<evidence type="ECO:0000313" key="2">
    <source>
        <dbReference type="EMBL" id="ARK31453.1"/>
    </source>
</evidence>
<gene>
    <name evidence="2" type="ORF">BkAM31D_17295</name>
</gene>
<dbReference type="AlphaFoldDB" id="A0A1X9MH47"/>
<dbReference type="Proteomes" id="UP000193006">
    <property type="component" value="Chromosome"/>
</dbReference>
<reference evidence="2 3" key="1">
    <citation type="submission" date="2017-04" db="EMBL/GenBank/DDBJ databases">
        <title>Bacillus krulwichiae AM31D Genome sequencing and assembly.</title>
        <authorList>
            <person name="Krulwich T.A."/>
            <person name="Anastor L."/>
            <person name="Ehrlich R."/>
            <person name="Ehrlich G.D."/>
            <person name="Janto B."/>
        </authorList>
    </citation>
    <scope>NUCLEOTIDE SEQUENCE [LARGE SCALE GENOMIC DNA]</scope>
    <source>
        <strain evidence="2 3">AM31D</strain>
    </source>
</reference>
<proteinExistence type="inferred from homology"/>
<sequence>MKKLMVNKMTEEQDFLKAHLNEEINLELANSLKAGSRMLVDSDGLAFIYILENDTAFYYVTFEQSTWPYLKKLLVTNKSLILDLGNEKSIELTSMFEELTFLTENIDGNSNYGEVMEKAVKEVFN</sequence>
<dbReference type="Pfam" id="PF19785">
    <property type="entry name" value="UPF0738"/>
    <property type="match status" value="1"/>
</dbReference>
<keyword evidence="3" id="KW-1185">Reference proteome</keyword>
<dbReference type="HAMAP" id="MF_01861">
    <property type="entry name" value="UPF0738"/>
    <property type="match status" value="1"/>
</dbReference>
<organism evidence="2 3">
    <name type="scientific">Halalkalibacter krulwichiae</name>
    <dbReference type="NCBI Taxonomy" id="199441"/>
    <lineage>
        <taxon>Bacteria</taxon>
        <taxon>Bacillati</taxon>
        <taxon>Bacillota</taxon>
        <taxon>Bacilli</taxon>
        <taxon>Bacillales</taxon>
        <taxon>Bacillaceae</taxon>
        <taxon>Halalkalibacter</taxon>
    </lineage>
</organism>
<evidence type="ECO:0000313" key="3">
    <source>
        <dbReference type="Proteomes" id="UP000193006"/>
    </source>
</evidence>